<dbReference type="AlphaFoldDB" id="A0AAD5APU1"/>
<evidence type="ECO:0000256" key="3">
    <source>
        <dbReference type="ARBA" id="ARBA00022525"/>
    </source>
</evidence>
<gene>
    <name evidence="5" type="ORF">C0J50_20261</name>
</gene>
<evidence type="ECO:0000256" key="4">
    <source>
        <dbReference type="RuleBase" id="RU049442"/>
    </source>
</evidence>
<comment type="similarity">
    <text evidence="2 4">Belongs to the heparin-binding growth factors family.</text>
</comment>
<dbReference type="PANTHER" id="PTHR11486">
    <property type="entry name" value="FIBROBLAST GROWTH FACTOR"/>
    <property type="match status" value="1"/>
</dbReference>
<evidence type="ECO:0000256" key="2">
    <source>
        <dbReference type="ARBA" id="ARBA00007936"/>
    </source>
</evidence>
<protein>
    <recommendedName>
        <fullName evidence="4">Fibroblast growth factor</fullName>
        <shortName evidence="4">FGF</shortName>
    </recommendedName>
</protein>
<feature type="non-terminal residue" evidence="5">
    <location>
        <position position="162"/>
    </location>
</feature>
<dbReference type="PRINTS" id="PR00263">
    <property type="entry name" value="HBGFFGF"/>
</dbReference>
<proteinExistence type="inferred from homology"/>
<evidence type="ECO:0000313" key="5">
    <source>
        <dbReference type="EMBL" id="KAI5620267.1"/>
    </source>
</evidence>
<comment type="subcellular location">
    <subcellularLocation>
        <location evidence="1">Secreted</location>
    </subcellularLocation>
</comment>
<dbReference type="EMBL" id="MU551649">
    <property type="protein sequence ID" value="KAI5620267.1"/>
    <property type="molecule type" value="Genomic_DNA"/>
</dbReference>
<evidence type="ECO:0000313" key="6">
    <source>
        <dbReference type="Proteomes" id="UP001205998"/>
    </source>
</evidence>
<dbReference type="InterPro" id="IPR008996">
    <property type="entry name" value="IL1/FGF"/>
</dbReference>
<dbReference type="SUPFAM" id="SSF50353">
    <property type="entry name" value="Cytokine"/>
    <property type="match status" value="1"/>
</dbReference>
<keyword evidence="6" id="KW-1185">Reference proteome</keyword>
<dbReference type="GO" id="GO:0008083">
    <property type="term" value="F:growth factor activity"/>
    <property type="evidence" value="ECO:0007669"/>
    <property type="project" value="InterPro"/>
</dbReference>
<dbReference type="Proteomes" id="UP001205998">
    <property type="component" value="Unassembled WGS sequence"/>
</dbReference>
<evidence type="ECO:0000256" key="1">
    <source>
        <dbReference type="ARBA" id="ARBA00004613"/>
    </source>
</evidence>
<dbReference type="SMART" id="SM00442">
    <property type="entry name" value="FGF"/>
    <property type="match status" value="1"/>
</dbReference>
<keyword evidence="3" id="KW-0964">Secreted</keyword>
<comment type="caution">
    <text evidence="5">The sequence shown here is derived from an EMBL/GenBank/DDBJ whole genome shotgun (WGS) entry which is preliminary data.</text>
</comment>
<name>A0AAD5APU1_SILAS</name>
<dbReference type="PRINTS" id="PR00262">
    <property type="entry name" value="IL1HBGF"/>
</dbReference>
<dbReference type="Gene3D" id="2.80.10.50">
    <property type="match status" value="1"/>
</dbReference>
<reference evidence="5" key="1">
    <citation type="submission" date="2018-07" db="EMBL/GenBank/DDBJ databases">
        <title>Comparative genomics of catfishes provides insights into carnivory and benthic adaptation.</title>
        <authorList>
            <person name="Zhang Y."/>
            <person name="Wang D."/>
            <person name="Peng Z."/>
            <person name="Zheng S."/>
            <person name="Shao F."/>
            <person name="Tao W."/>
        </authorList>
    </citation>
    <scope>NUCLEOTIDE SEQUENCE</scope>
    <source>
        <strain evidence="5">Chongqing</strain>
    </source>
</reference>
<dbReference type="InterPro" id="IPR002209">
    <property type="entry name" value="Fibroblast_GF_fam"/>
</dbReference>
<sequence>ESEAAAGVLFRMTESLVSVLGPSSSPFDLQAPSYDSLKRLYCRNGGNFLRVLPGGAVEGTVQERDPYTVLKVKAVSPGVVVIRGQEAGRYLAMDRSGKLYGSALLNDECYFTEKMEENHYNTYSSHTHQEHGVWYVAIKKNGQMKRGPNTHTGQNAVFFLPL</sequence>
<dbReference type="PROSITE" id="PS00247">
    <property type="entry name" value="HBGF_FGF"/>
    <property type="match status" value="1"/>
</dbReference>
<dbReference type="GO" id="GO:0005576">
    <property type="term" value="C:extracellular region"/>
    <property type="evidence" value="ECO:0007669"/>
    <property type="project" value="UniProtKB-SubCell"/>
</dbReference>
<accession>A0AAD5APU1</accession>
<dbReference type="Pfam" id="PF00167">
    <property type="entry name" value="FGF"/>
    <property type="match status" value="1"/>
</dbReference>
<organism evidence="5 6">
    <name type="scientific">Silurus asotus</name>
    <name type="common">Amur catfish</name>
    <name type="synonym">Parasilurus asotus</name>
    <dbReference type="NCBI Taxonomy" id="30991"/>
    <lineage>
        <taxon>Eukaryota</taxon>
        <taxon>Metazoa</taxon>
        <taxon>Chordata</taxon>
        <taxon>Craniata</taxon>
        <taxon>Vertebrata</taxon>
        <taxon>Euteleostomi</taxon>
        <taxon>Actinopterygii</taxon>
        <taxon>Neopterygii</taxon>
        <taxon>Teleostei</taxon>
        <taxon>Ostariophysi</taxon>
        <taxon>Siluriformes</taxon>
        <taxon>Siluridae</taxon>
        <taxon>Silurus</taxon>
    </lineage>
</organism>
<feature type="non-terminal residue" evidence="5">
    <location>
        <position position="1"/>
    </location>
</feature>